<dbReference type="Proteomes" id="UP000198889">
    <property type="component" value="Unassembled WGS sequence"/>
</dbReference>
<dbReference type="STRING" id="177413.SAMN05660859_1773"/>
<dbReference type="Gene3D" id="1.20.1260.10">
    <property type="match status" value="1"/>
</dbReference>
<proteinExistence type="predicted"/>
<organism evidence="1 2">
    <name type="scientific">Ancylobacter rudongensis</name>
    <dbReference type="NCBI Taxonomy" id="177413"/>
    <lineage>
        <taxon>Bacteria</taxon>
        <taxon>Pseudomonadati</taxon>
        <taxon>Pseudomonadota</taxon>
        <taxon>Alphaproteobacteria</taxon>
        <taxon>Hyphomicrobiales</taxon>
        <taxon>Xanthobacteraceae</taxon>
        <taxon>Ancylobacter</taxon>
    </lineage>
</organism>
<gene>
    <name evidence="1" type="ORF">SAMN05660859_1773</name>
</gene>
<dbReference type="PANTHER" id="PTHR30565">
    <property type="entry name" value="PROTEIN YCIF"/>
    <property type="match status" value="1"/>
</dbReference>
<dbReference type="InterPro" id="IPR047114">
    <property type="entry name" value="YciF"/>
</dbReference>
<sequence>MGLLSKDIRSFDDLLVQGLGELLYTERRVAKTLAIMAGKASDTALGQALDQCANAGTANLAQIEQVCRRRDCRPQVAESPAIDGIFIGAEELSGEIDDCRVLDTAIAGAVESAAIYTSGRYTTLMGWLDAVGRPDCARLLQAGLVQHQRTAETMRQLAEKRLNPRALGKGGHGPVAVAIAS</sequence>
<keyword evidence="2" id="KW-1185">Reference proteome</keyword>
<dbReference type="EMBL" id="FMTP01000002">
    <property type="protein sequence ID" value="SCW58217.1"/>
    <property type="molecule type" value="Genomic_DNA"/>
</dbReference>
<dbReference type="InterPro" id="IPR009078">
    <property type="entry name" value="Ferritin-like_SF"/>
</dbReference>
<dbReference type="AlphaFoldDB" id="A0A1G4RND4"/>
<evidence type="ECO:0000313" key="1">
    <source>
        <dbReference type="EMBL" id="SCW58217.1"/>
    </source>
</evidence>
<dbReference type="PANTHER" id="PTHR30565:SF9">
    <property type="entry name" value="PROTEIN YCIF"/>
    <property type="match status" value="1"/>
</dbReference>
<dbReference type="InterPro" id="IPR012347">
    <property type="entry name" value="Ferritin-like"/>
</dbReference>
<dbReference type="Pfam" id="PF05974">
    <property type="entry name" value="DUF892"/>
    <property type="match status" value="1"/>
</dbReference>
<dbReference type="SUPFAM" id="SSF47240">
    <property type="entry name" value="Ferritin-like"/>
    <property type="match status" value="1"/>
</dbReference>
<name>A0A1G4RND4_9HYPH</name>
<dbReference type="RefSeq" id="WP_091438049.1">
    <property type="nucleotide sequence ID" value="NZ_FMTP01000002.1"/>
</dbReference>
<protein>
    <submittedName>
        <fullName evidence="1">Ferritin-like metal-binding protein YciE</fullName>
    </submittedName>
</protein>
<reference evidence="2" key="1">
    <citation type="submission" date="2016-10" db="EMBL/GenBank/DDBJ databases">
        <authorList>
            <person name="Varghese N."/>
            <person name="Submissions S."/>
        </authorList>
    </citation>
    <scope>NUCLEOTIDE SEQUENCE [LARGE SCALE GENOMIC DNA]</scope>
    <source>
        <strain evidence="2">CGMCC 1.1761</strain>
    </source>
</reference>
<accession>A0A1G4RND4</accession>
<evidence type="ECO:0000313" key="2">
    <source>
        <dbReference type="Proteomes" id="UP000198889"/>
    </source>
</evidence>
<dbReference type="InterPro" id="IPR010287">
    <property type="entry name" value="DUF892_YciF-like"/>
</dbReference>